<name>A0A542ZUE5_RARFA</name>
<dbReference type="AlphaFoldDB" id="A0A542ZUE5"/>
<reference evidence="1 2" key="1">
    <citation type="submission" date="2019-06" db="EMBL/GenBank/DDBJ databases">
        <title>Sequencing the genomes of 1000 actinobacteria strains.</title>
        <authorList>
            <person name="Klenk H.-P."/>
        </authorList>
    </citation>
    <scope>NUCLEOTIDE SEQUENCE [LARGE SCALE GENOMIC DNA]</scope>
    <source>
        <strain evidence="1 2">DSM 4813</strain>
    </source>
</reference>
<protein>
    <submittedName>
        <fullName evidence="1">Uncharacterized protein</fullName>
    </submittedName>
</protein>
<organism evidence="1 2">
    <name type="scientific">Rarobacter faecitabidus</name>
    <dbReference type="NCBI Taxonomy" id="13243"/>
    <lineage>
        <taxon>Bacteria</taxon>
        <taxon>Bacillati</taxon>
        <taxon>Actinomycetota</taxon>
        <taxon>Actinomycetes</taxon>
        <taxon>Micrococcales</taxon>
        <taxon>Rarobacteraceae</taxon>
        <taxon>Rarobacter</taxon>
    </lineage>
</organism>
<gene>
    <name evidence="1" type="ORF">FB461_0442</name>
</gene>
<evidence type="ECO:0000313" key="2">
    <source>
        <dbReference type="Proteomes" id="UP000315389"/>
    </source>
</evidence>
<comment type="caution">
    <text evidence="1">The sequence shown here is derived from an EMBL/GenBank/DDBJ whole genome shotgun (WGS) entry which is preliminary data.</text>
</comment>
<dbReference type="EMBL" id="VFOS01000001">
    <property type="protein sequence ID" value="TQL63962.1"/>
    <property type="molecule type" value="Genomic_DNA"/>
</dbReference>
<keyword evidence="2" id="KW-1185">Reference proteome</keyword>
<accession>A0A542ZUE5</accession>
<dbReference type="Proteomes" id="UP000315389">
    <property type="component" value="Unassembled WGS sequence"/>
</dbReference>
<sequence>MQRGSNGFLDLRADEVNEKGVADQASSLLVWSRLALRE</sequence>
<proteinExistence type="predicted"/>
<evidence type="ECO:0000313" key="1">
    <source>
        <dbReference type="EMBL" id="TQL63962.1"/>
    </source>
</evidence>